<proteinExistence type="predicted"/>
<dbReference type="Proteomes" id="UP000288246">
    <property type="component" value="Unassembled WGS sequence"/>
</dbReference>
<dbReference type="EMBL" id="BHYL01000165">
    <property type="protein sequence ID" value="GCD20540.1"/>
    <property type="molecule type" value="Genomic_DNA"/>
</dbReference>
<dbReference type="InterPro" id="IPR007624">
    <property type="entry name" value="RNA_pol_sigma70_r3"/>
</dbReference>
<evidence type="ECO:0000259" key="7">
    <source>
        <dbReference type="Pfam" id="PF04545"/>
    </source>
</evidence>
<feature type="domain" description="RNA polymerase sigma-70 region 2" evidence="6">
    <location>
        <begin position="11"/>
        <end position="83"/>
    </location>
</feature>
<dbReference type="InterPro" id="IPR013325">
    <property type="entry name" value="RNA_pol_sigma_r2"/>
</dbReference>
<dbReference type="SUPFAM" id="SSF88946">
    <property type="entry name" value="Sigma2 domain of RNA polymerase sigma factors"/>
    <property type="match status" value="1"/>
</dbReference>
<name>A0A401V0V5_9CELL</name>
<dbReference type="GO" id="GO:0016987">
    <property type="term" value="F:sigma factor activity"/>
    <property type="evidence" value="ECO:0007669"/>
    <property type="project" value="UniProtKB-KW"/>
</dbReference>
<dbReference type="RefSeq" id="WP_124343049.1">
    <property type="nucleotide sequence ID" value="NZ_BHYL01000165.1"/>
</dbReference>
<evidence type="ECO:0000313" key="9">
    <source>
        <dbReference type="Proteomes" id="UP000288246"/>
    </source>
</evidence>
<dbReference type="AlphaFoldDB" id="A0A401V0V5"/>
<keyword evidence="2" id="KW-0731">Sigma factor</keyword>
<evidence type="ECO:0000256" key="1">
    <source>
        <dbReference type="ARBA" id="ARBA00023015"/>
    </source>
</evidence>
<evidence type="ECO:0000259" key="6">
    <source>
        <dbReference type="Pfam" id="PF04542"/>
    </source>
</evidence>
<dbReference type="SUPFAM" id="SSF88659">
    <property type="entry name" value="Sigma3 and sigma4 domains of RNA polymerase sigma factors"/>
    <property type="match status" value="2"/>
</dbReference>
<dbReference type="GO" id="GO:0006352">
    <property type="term" value="P:DNA-templated transcription initiation"/>
    <property type="evidence" value="ECO:0007669"/>
    <property type="project" value="InterPro"/>
</dbReference>
<protein>
    <submittedName>
        <fullName evidence="8">Uncharacterized protein</fullName>
    </submittedName>
</protein>
<sequence length="296" mass="31959">MSNNTAATDELVTTHLPLVGYAVSEMLHRVPPTVSRDELASAGSLALVLAAQAYDPETGVPFARYASLRIKGALVDELRSMDWASRGARQRVRELAATTERLTSVLKRKPTREELANAMGVDLRAVDDATRDAERRVLSMDATEGAVADLVVDRELTPEESVLADERHRWLRAAVVTLPDRLRTVIEGLFLQDRSVADLAAELGVTQSRISQLRTEALGLLRDGMNAGLDPDLVPAPERADGVAERRRQSYFAAVAARAALVTSIPTADRLSVVPSQRDVVAAPDGTPVAARLRGA</sequence>
<feature type="domain" description="RNA polymerase sigma-70 region 4" evidence="7">
    <location>
        <begin position="176"/>
        <end position="222"/>
    </location>
</feature>
<keyword evidence="1" id="KW-0805">Transcription regulation</keyword>
<keyword evidence="9" id="KW-1185">Reference proteome</keyword>
<dbReference type="Pfam" id="PF04542">
    <property type="entry name" value="Sigma70_r2"/>
    <property type="match status" value="1"/>
</dbReference>
<dbReference type="InterPro" id="IPR007627">
    <property type="entry name" value="RNA_pol_sigma70_r2"/>
</dbReference>
<dbReference type="InterPro" id="IPR014284">
    <property type="entry name" value="RNA_pol_sigma-70_dom"/>
</dbReference>
<keyword evidence="3" id="KW-0238">DNA-binding</keyword>
<evidence type="ECO:0000256" key="2">
    <source>
        <dbReference type="ARBA" id="ARBA00023082"/>
    </source>
</evidence>
<dbReference type="NCBIfam" id="TIGR02937">
    <property type="entry name" value="sigma70-ECF"/>
    <property type="match status" value="1"/>
</dbReference>
<evidence type="ECO:0000259" key="5">
    <source>
        <dbReference type="Pfam" id="PF04539"/>
    </source>
</evidence>
<dbReference type="InterPro" id="IPR000943">
    <property type="entry name" value="RNA_pol_sigma70"/>
</dbReference>
<dbReference type="PIRSF" id="PIRSF000770">
    <property type="entry name" value="RNA_pol_sigma-SigE/K"/>
    <property type="match status" value="1"/>
</dbReference>
<evidence type="ECO:0000313" key="8">
    <source>
        <dbReference type="EMBL" id="GCD20540.1"/>
    </source>
</evidence>
<dbReference type="Pfam" id="PF04545">
    <property type="entry name" value="Sigma70_r4"/>
    <property type="match status" value="1"/>
</dbReference>
<dbReference type="Pfam" id="PF04539">
    <property type="entry name" value="Sigma70_r3"/>
    <property type="match status" value="1"/>
</dbReference>
<feature type="domain" description="RNA polymerase sigma-70 region 3" evidence="5">
    <location>
        <begin position="92"/>
        <end position="147"/>
    </location>
</feature>
<dbReference type="InterPro" id="IPR013324">
    <property type="entry name" value="RNA_pol_sigma_r3/r4-like"/>
</dbReference>
<dbReference type="InterPro" id="IPR007630">
    <property type="entry name" value="RNA_pol_sigma70_r4"/>
</dbReference>
<gene>
    <name evidence="8" type="ORF">CTKZ_21020</name>
</gene>
<evidence type="ECO:0000256" key="3">
    <source>
        <dbReference type="ARBA" id="ARBA00023125"/>
    </source>
</evidence>
<organism evidence="8 9">
    <name type="scientific">Cellulomonas algicola</name>
    <dbReference type="NCBI Taxonomy" id="2071633"/>
    <lineage>
        <taxon>Bacteria</taxon>
        <taxon>Bacillati</taxon>
        <taxon>Actinomycetota</taxon>
        <taxon>Actinomycetes</taxon>
        <taxon>Micrococcales</taxon>
        <taxon>Cellulomonadaceae</taxon>
        <taxon>Cellulomonas</taxon>
    </lineage>
</organism>
<comment type="caution">
    <text evidence="8">The sequence shown here is derived from an EMBL/GenBank/DDBJ whole genome shotgun (WGS) entry which is preliminary data.</text>
</comment>
<accession>A0A401V0V5</accession>
<dbReference type="OrthoDB" id="9799825at2"/>
<reference evidence="8 9" key="1">
    <citation type="submission" date="2018-11" db="EMBL/GenBank/DDBJ databases">
        <title>Draft genome sequence of Cellulomonas takizawaensis strain TKZ-21.</title>
        <authorList>
            <person name="Yamamura H."/>
            <person name="Hayashi T."/>
            <person name="Hamada M."/>
            <person name="Serisawa Y."/>
            <person name="Matsuyama K."/>
            <person name="Nakagawa Y."/>
            <person name="Otoguro M."/>
            <person name="Yanagida F."/>
            <person name="Hayakawa M."/>
        </authorList>
    </citation>
    <scope>NUCLEOTIDE SEQUENCE [LARGE SCALE GENOMIC DNA]</scope>
    <source>
        <strain evidence="8 9">TKZ-21</strain>
    </source>
</reference>
<dbReference type="Gene3D" id="1.20.140.160">
    <property type="match status" value="1"/>
</dbReference>
<evidence type="ECO:0000256" key="4">
    <source>
        <dbReference type="ARBA" id="ARBA00023163"/>
    </source>
</evidence>
<dbReference type="GO" id="GO:0003677">
    <property type="term" value="F:DNA binding"/>
    <property type="evidence" value="ECO:0007669"/>
    <property type="project" value="UniProtKB-KW"/>
</dbReference>
<keyword evidence="4" id="KW-0804">Transcription</keyword>
<dbReference type="Gene3D" id="1.10.1740.10">
    <property type="match status" value="1"/>
</dbReference>
<dbReference type="PANTHER" id="PTHR30385">
    <property type="entry name" value="SIGMA FACTOR F FLAGELLAR"/>
    <property type="match status" value="1"/>
</dbReference>